<dbReference type="AlphaFoldDB" id="A0A109N110"/>
<comment type="caution">
    <text evidence="1">The sequence shown here is derived from an EMBL/GenBank/DDBJ whole genome shotgun (WGS) entry which is preliminary data.</text>
</comment>
<evidence type="ECO:0000313" key="1">
    <source>
        <dbReference type="EMBL" id="KWW21485.1"/>
    </source>
</evidence>
<dbReference type="Proteomes" id="UP000064189">
    <property type="component" value="Unassembled WGS sequence"/>
</dbReference>
<name>A0A109N110_9BACI</name>
<proteinExistence type="predicted"/>
<accession>A0A109N110</accession>
<organism evidence="1 2">
    <name type="scientific">Peribacillus simplex</name>
    <dbReference type="NCBI Taxonomy" id="1478"/>
    <lineage>
        <taxon>Bacteria</taxon>
        <taxon>Bacillati</taxon>
        <taxon>Bacillota</taxon>
        <taxon>Bacilli</taxon>
        <taxon>Bacillales</taxon>
        <taxon>Bacillaceae</taxon>
        <taxon>Peribacillus</taxon>
    </lineage>
</organism>
<gene>
    <name evidence="1" type="ORF">AS888_16650</name>
</gene>
<evidence type="ECO:0000313" key="2">
    <source>
        <dbReference type="Proteomes" id="UP000064189"/>
    </source>
</evidence>
<protein>
    <submittedName>
        <fullName evidence="1">Uncharacterized protein</fullName>
    </submittedName>
</protein>
<dbReference type="EMBL" id="LNNH01000012">
    <property type="protein sequence ID" value="KWW21485.1"/>
    <property type="molecule type" value="Genomic_DNA"/>
</dbReference>
<keyword evidence="2" id="KW-1185">Reference proteome</keyword>
<reference evidence="1 2" key="1">
    <citation type="submission" date="2015-11" db="EMBL/GenBank/DDBJ databases">
        <title>Genome Sequence of Bacillus simplex strain VanAntwerpen2.</title>
        <authorList>
            <person name="Couger M.B."/>
        </authorList>
    </citation>
    <scope>NUCLEOTIDE SEQUENCE [LARGE SCALE GENOMIC DNA]</scope>
    <source>
        <strain evidence="1 2">VanAntwerpen02</strain>
    </source>
</reference>
<sequence length="81" mass="9511">MSEIILLKATSSSKLKMAIENLSSEEWFRELYVDARYTHVFWHNNKIIKVLLIPANIEVLKKDEKKAQEFIELVKDCSTNK</sequence>